<dbReference type="InterPro" id="IPR013762">
    <property type="entry name" value="Integrase-like_cat_sf"/>
</dbReference>
<sequence>MVDTRFLDLSSIPDNVRYRIFDYLWGRKGVRSRDLGIEPYQANKIKNRKRRVSDELLKRMLEMLTPEEYAELVEGVTTVRVDPNTFIKVLVSAVADPQLKPILVEFVKNRLAAEIFAETTRYTVTKQDLEEFKEWLERQVRIREKSPGVTEGVSRDTASKHWKYLNELLAYLGYSFTLQRLEDLADELVDEFGYAKARHMLKAFRKFVKVVIRKRNRTLTSQILEVVKVPKDRSKEIPLMQRIVLGYEKAPTIGEIRRVAEAITNIGAKLAFVMLAETGLRPVEVFNLTMEQVDLENRLIKPLHISKTKRAYISFISNQPQSLPVRGVRFPKARKQFGVP</sequence>
<accession>A0A7C4FB64</accession>
<dbReference type="AlphaFoldDB" id="A0A7C4FB64"/>
<name>A0A7C4FB64_9CREN</name>
<evidence type="ECO:0000313" key="2">
    <source>
        <dbReference type="EMBL" id="HGI87602.1"/>
    </source>
</evidence>
<protein>
    <recommendedName>
        <fullName evidence="3">Tyr recombinase domain-containing protein</fullName>
    </recommendedName>
</protein>
<keyword evidence="1" id="KW-0233">DNA recombination</keyword>
<dbReference type="InterPro" id="IPR011010">
    <property type="entry name" value="DNA_brk_join_enz"/>
</dbReference>
<dbReference type="GO" id="GO:0003677">
    <property type="term" value="F:DNA binding"/>
    <property type="evidence" value="ECO:0007669"/>
    <property type="project" value="InterPro"/>
</dbReference>
<comment type="caution">
    <text evidence="2">The sequence shown here is derived from an EMBL/GenBank/DDBJ whole genome shotgun (WGS) entry which is preliminary data.</text>
</comment>
<evidence type="ECO:0008006" key="3">
    <source>
        <dbReference type="Google" id="ProtNLM"/>
    </source>
</evidence>
<evidence type="ECO:0000256" key="1">
    <source>
        <dbReference type="ARBA" id="ARBA00023172"/>
    </source>
</evidence>
<dbReference type="EMBL" id="DTFF01000039">
    <property type="protein sequence ID" value="HGI87602.1"/>
    <property type="molecule type" value="Genomic_DNA"/>
</dbReference>
<organism evidence="2">
    <name type="scientific">Ignisphaera aggregans</name>
    <dbReference type="NCBI Taxonomy" id="334771"/>
    <lineage>
        <taxon>Archaea</taxon>
        <taxon>Thermoproteota</taxon>
        <taxon>Thermoprotei</taxon>
        <taxon>Desulfurococcales</taxon>
        <taxon>Desulfurococcaceae</taxon>
        <taxon>Ignisphaera</taxon>
    </lineage>
</organism>
<reference evidence="2" key="1">
    <citation type="journal article" date="2020" name="mSystems">
        <title>Genome- and Community-Level Interaction Insights into Carbon Utilization and Element Cycling Functions of Hydrothermarchaeota in Hydrothermal Sediment.</title>
        <authorList>
            <person name="Zhou Z."/>
            <person name="Liu Y."/>
            <person name="Xu W."/>
            <person name="Pan J."/>
            <person name="Luo Z.H."/>
            <person name="Li M."/>
        </authorList>
    </citation>
    <scope>NUCLEOTIDE SEQUENCE [LARGE SCALE GENOMIC DNA]</scope>
    <source>
        <strain evidence="2">SpSt-732</strain>
    </source>
</reference>
<dbReference type="GO" id="GO:0015074">
    <property type="term" value="P:DNA integration"/>
    <property type="evidence" value="ECO:0007669"/>
    <property type="project" value="InterPro"/>
</dbReference>
<dbReference type="Gene3D" id="1.10.443.10">
    <property type="entry name" value="Intergrase catalytic core"/>
    <property type="match status" value="1"/>
</dbReference>
<gene>
    <name evidence="2" type="ORF">ENV14_04325</name>
</gene>
<proteinExistence type="predicted"/>
<dbReference type="SUPFAM" id="SSF56349">
    <property type="entry name" value="DNA breaking-rejoining enzymes"/>
    <property type="match status" value="1"/>
</dbReference>
<dbReference type="GO" id="GO:0006310">
    <property type="term" value="P:DNA recombination"/>
    <property type="evidence" value="ECO:0007669"/>
    <property type="project" value="UniProtKB-KW"/>
</dbReference>